<dbReference type="InterPro" id="IPR008807">
    <property type="entry name" value="ROS_MUCR"/>
</dbReference>
<dbReference type="AlphaFoldDB" id="B8IA66"/>
<comment type="similarity">
    <text evidence="1">Belongs to the ros/MucR family.</text>
</comment>
<dbReference type="KEGG" id="mno:Mnod_4253"/>
<evidence type="ECO:0000256" key="2">
    <source>
        <dbReference type="SAM" id="MobiDB-lite"/>
    </source>
</evidence>
<sequence>MPDIDTQSPGLAGLAARIVGAYVAHNAVPAAELPGLIASTHAALQDLGKAPEPAPEPLVPPVPIRKTVTPDAIISLEVGKPYKTLKRHLAGRGLTPEQYRTKWGLPPDYPMVAANYAAHRSELAKSSGLGRGSAQAHLGGRSGATAH</sequence>
<dbReference type="Proteomes" id="UP000008207">
    <property type="component" value="Chromosome"/>
</dbReference>
<accession>B8IA66</accession>
<proteinExistence type="inferred from homology"/>
<dbReference type="GO" id="GO:0008270">
    <property type="term" value="F:zinc ion binding"/>
    <property type="evidence" value="ECO:0007669"/>
    <property type="project" value="InterPro"/>
</dbReference>
<evidence type="ECO:0000313" key="4">
    <source>
        <dbReference type="Proteomes" id="UP000008207"/>
    </source>
</evidence>
<organism evidence="3 4">
    <name type="scientific">Methylobacterium nodulans (strain LMG 21967 / CNCM I-2342 / ORS 2060)</name>
    <dbReference type="NCBI Taxonomy" id="460265"/>
    <lineage>
        <taxon>Bacteria</taxon>
        <taxon>Pseudomonadati</taxon>
        <taxon>Pseudomonadota</taxon>
        <taxon>Alphaproteobacteria</taxon>
        <taxon>Hyphomicrobiales</taxon>
        <taxon>Methylobacteriaceae</taxon>
        <taxon>Methylobacterium</taxon>
    </lineage>
</organism>
<name>B8IA66_METNO</name>
<evidence type="ECO:0000256" key="1">
    <source>
        <dbReference type="ARBA" id="ARBA00007031"/>
    </source>
</evidence>
<dbReference type="STRING" id="460265.Mnod_4253"/>
<dbReference type="EMBL" id="CP001349">
    <property type="protein sequence ID" value="ACL59129.1"/>
    <property type="molecule type" value="Genomic_DNA"/>
</dbReference>
<dbReference type="OrthoDB" id="9809693at2"/>
<protein>
    <submittedName>
        <fullName evidence="3">Transcriptional regulator, MucR family</fullName>
    </submittedName>
</protein>
<keyword evidence="4" id="KW-1185">Reference proteome</keyword>
<dbReference type="Pfam" id="PF05443">
    <property type="entry name" value="ROS_MUCR"/>
    <property type="match status" value="1"/>
</dbReference>
<dbReference type="HOGENOM" id="CLU_106247_0_0_5"/>
<dbReference type="RefSeq" id="WP_015930777.1">
    <property type="nucleotide sequence ID" value="NC_011894.1"/>
</dbReference>
<evidence type="ECO:0000313" key="3">
    <source>
        <dbReference type="EMBL" id="ACL59129.1"/>
    </source>
</evidence>
<dbReference type="Gene3D" id="1.10.10.1550">
    <property type="entry name" value="ROS/MUCR transcriptional regulator protein"/>
    <property type="match status" value="1"/>
</dbReference>
<reference evidence="3 4" key="1">
    <citation type="submission" date="2009-01" db="EMBL/GenBank/DDBJ databases">
        <title>Complete sequence of chromosome of Methylobacterium nodulans ORS 2060.</title>
        <authorList>
            <consortium name="US DOE Joint Genome Institute"/>
            <person name="Lucas S."/>
            <person name="Copeland A."/>
            <person name="Lapidus A."/>
            <person name="Glavina del Rio T."/>
            <person name="Dalin E."/>
            <person name="Tice H."/>
            <person name="Bruce D."/>
            <person name="Goodwin L."/>
            <person name="Pitluck S."/>
            <person name="Sims D."/>
            <person name="Brettin T."/>
            <person name="Detter J.C."/>
            <person name="Han C."/>
            <person name="Larimer F."/>
            <person name="Land M."/>
            <person name="Hauser L."/>
            <person name="Kyrpides N."/>
            <person name="Ivanova N."/>
            <person name="Marx C.J."/>
            <person name="Richardson P."/>
        </authorList>
    </citation>
    <scope>NUCLEOTIDE SEQUENCE [LARGE SCALE GENOMIC DNA]</scope>
    <source>
        <strain evidence="4">LMG 21967 / CNCM I-2342 / ORS 2060</strain>
    </source>
</reference>
<dbReference type="InterPro" id="IPR041920">
    <property type="entry name" value="ROS/MUCR_sf"/>
</dbReference>
<dbReference type="GO" id="GO:0006355">
    <property type="term" value="P:regulation of DNA-templated transcription"/>
    <property type="evidence" value="ECO:0007669"/>
    <property type="project" value="InterPro"/>
</dbReference>
<dbReference type="GO" id="GO:0003677">
    <property type="term" value="F:DNA binding"/>
    <property type="evidence" value="ECO:0007669"/>
    <property type="project" value="InterPro"/>
</dbReference>
<gene>
    <name evidence="3" type="ordered locus">Mnod_4253</name>
</gene>
<dbReference type="eggNOG" id="COG4957">
    <property type="taxonomic scope" value="Bacteria"/>
</dbReference>
<feature type="region of interest" description="Disordered" evidence="2">
    <location>
        <begin position="127"/>
        <end position="147"/>
    </location>
</feature>